<dbReference type="InterPro" id="IPR052044">
    <property type="entry name" value="PKS_Associated_Protein"/>
</dbReference>
<keyword evidence="3" id="KW-1185">Reference proteome</keyword>
<dbReference type="HOGENOM" id="CLU_145430_0_0_0"/>
<dbReference type="EMBL" id="CP000875">
    <property type="protein sequence ID" value="ABX06758.1"/>
    <property type="molecule type" value="Genomic_DNA"/>
</dbReference>
<dbReference type="STRING" id="316274.Haur_4126"/>
<dbReference type="PANTHER" id="PTHR36114:SF1">
    <property type="entry name" value="16.7 KDA PROTEIN IN WHIE LOCUS"/>
    <property type="match status" value="1"/>
</dbReference>
<feature type="domain" description="Cupin type-2" evidence="1">
    <location>
        <begin position="36"/>
        <end position="102"/>
    </location>
</feature>
<dbReference type="AlphaFoldDB" id="A9AWJ9"/>
<protein>
    <submittedName>
        <fullName evidence="2">Cupin 2 conserved barrel domain protein</fullName>
    </submittedName>
</protein>
<proteinExistence type="predicted"/>
<name>A9AWJ9_HERA2</name>
<evidence type="ECO:0000313" key="3">
    <source>
        <dbReference type="Proteomes" id="UP000000787"/>
    </source>
</evidence>
<reference evidence="2 3" key="1">
    <citation type="journal article" date="2011" name="Stand. Genomic Sci.">
        <title>Complete genome sequence of the filamentous gliding predatory bacterium Herpetosiphon aurantiacus type strain (114-95(T)).</title>
        <authorList>
            <person name="Kiss H."/>
            <person name="Nett M."/>
            <person name="Domin N."/>
            <person name="Martin K."/>
            <person name="Maresca J.A."/>
            <person name="Copeland A."/>
            <person name="Lapidus A."/>
            <person name="Lucas S."/>
            <person name="Berry K.W."/>
            <person name="Glavina Del Rio T."/>
            <person name="Dalin E."/>
            <person name="Tice H."/>
            <person name="Pitluck S."/>
            <person name="Richardson P."/>
            <person name="Bruce D."/>
            <person name="Goodwin L."/>
            <person name="Han C."/>
            <person name="Detter J.C."/>
            <person name="Schmutz J."/>
            <person name="Brettin T."/>
            <person name="Land M."/>
            <person name="Hauser L."/>
            <person name="Kyrpides N.C."/>
            <person name="Ivanova N."/>
            <person name="Goker M."/>
            <person name="Woyke T."/>
            <person name="Klenk H.P."/>
            <person name="Bryant D.A."/>
        </authorList>
    </citation>
    <scope>NUCLEOTIDE SEQUENCE [LARGE SCALE GENOMIC DNA]</scope>
    <source>
        <strain evidence="3">ATCC 23779 / DSM 785 / 114-95</strain>
    </source>
</reference>
<dbReference type="SUPFAM" id="SSF51182">
    <property type="entry name" value="RmlC-like cupins"/>
    <property type="match status" value="1"/>
</dbReference>
<dbReference type="KEGG" id="hau:Haur_4126"/>
<dbReference type="Gene3D" id="2.60.120.10">
    <property type="entry name" value="Jelly Rolls"/>
    <property type="match status" value="1"/>
</dbReference>
<dbReference type="PANTHER" id="PTHR36114">
    <property type="entry name" value="16.7 KDA PROTEIN IN WHIE LOCUS"/>
    <property type="match status" value="1"/>
</dbReference>
<dbReference type="BioCyc" id="HAUR316274:GHYA-4172-MONOMER"/>
<dbReference type="eggNOG" id="COG0662">
    <property type="taxonomic scope" value="Bacteria"/>
</dbReference>
<accession>A9AWJ9</accession>
<evidence type="ECO:0000313" key="2">
    <source>
        <dbReference type="EMBL" id="ABX06758.1"/>
    </source>
</evidence>
<sequence>MLMMINLKNAEHYVWGDGCDGWFLHKSAAFTLIQERVPVGKAEVRHYHEYADQVFYVLQGVATLEVDGIIHQLQAGDSLAIPVGAAHQLSNQGPDELHFLLISQPNSHGDRVLAPLESA</sequence>
<dbReference type="Pfam" id="PF07883">
    <property type="entry name" value="Cupin_2"/>
    <property type="match status" value="1"/>
</dbReference>
<dbReference type="InterPro" id="IPR011051">
    <property type="entry name" value="RmlC_Cupin_sf"/>
</dbReference>
<dbReference type="Proteomes" id="UP000000787">
    <property type="component" value="Chromosome"/>
</dbReference>
<dbReference type="InParanoid" id="A9AWJ9"/>
<gene>
    <name evidence="2" type="ordered locus">Haur_4126</name>
</gene>
<organism evidence="2 3">
    <name type="scientific">Herpetosiphon aurantiacus (strain ATCC 23779 / DSM 785 / 114-95)</name>
    <dbReference type="NCBI Taxonomy" id="316274"/>
    <lineage>
        <taxon>Bacteria</taxon>
        <taxon>Bacillati</taxon>
        <taxon>Chloroflexota</taxon>
        <taxon>Chloroflexia</taxon>
        <taxon>Herpetosiphonales</taxon>
        <taxon>Herpetosiphonaceae</taxon>
        <taxon>Herpetosiphon</taxon>
    </lineage>
</organism>
<evidence type="ECO:0000259" key="1">
    <source>
        <dbReference type="Pfam" id="PF07883"/>
    </source>
</evidence>
<dbReference type="InterPro" id="IPR014710">
    <property type="entry name" value="RmlC-like_jellyroll"/>
</dbReference>
<dbReference type="InterPro" id="IPR013096">
    <property type="entry name" value="Cupin_2"/>
</dbReference>